<keyword evidence="2 9" id="KW-0808">Transferase</keyword>
<dbReference type="OrthoDB" id="9810880at2"/>
<evidence type="ECO:0000256" key="6">
    <source>
        <dbReference type="ARBA" id="ARBA00047334"/>
    </source>
</evidence>
<feature type="binding site" evidence="9">
    <location>
        <position position="73"/>
    </location>
    <ligand>
        <name>Mg(2+)</name>
        <dbReference type="ChEBI" id="CHEBI:18420"/>
    </ligand>
</feature>
<evidence type="ECO:0000256" key="1">
    <source>
        <dbReference type="ARBA" id="ARBA00005165"/>
    </source>
</evidence>
<sequence length="218" mass="24145">MRDPFYKFMLITHRQQISLPAYLRFIEQCVASGAGITSVQLREKKASFQELLPFASELHALLKSYQIPLIINDNIKLALEIDAEGVHLGQTDGSPVQARQVLGANKLLGLSIESEEELVRANNYELNYIAASAVFASKHKHNLRRLWGIDGVRELARCSLHPIVAIGGIHQLNVIEVLSAGAKGIAVIEALHDAEEPAVMARKLRYLIEGREYAGVNE</sequence>
<evidence type="ECO:0000259" key="12">
    <source>
        <dbReference type="Pfam" id="PF02581"/>
    </source>
</evidence>
<name>A0A0A8UKX5_LEGHA</name>
<comment type="catalytic activity">
    <reaction evidence="8 9 10">
        <text>2-[(2R,5Z)-2-carboxy-4-methylthiazol-5(2H)-ylidene]ethyl phosphate + 4-amino-2-methyl-5-(diphosphooxymethyl)pyrimidine + 2 H(+) = thiamine phosphate + CO2 + diphosphate</text>
        <dbReference type="Rhea" id="RHEA:47844"/>
        <dbReference type="ChEBI" id="CHEBI:15378"/>
        <dbReference type="ChEBI" id="CHEBI:16526"/>
        <dbReference type="ChEBI" id="CHEBI:33019"/>
        <dbReference type="ChEBI" id="CHEBI:37575"/>
        <dbReference type="ChEBI" id="CHEBI:57841"/>
        <dbReference type="ChEBI" id="CHEBI:62899"/>
        <dbReference type="EC" id="2.5.1.3"/>
    </reaction>
</comment>
<reference evidence="14" key="1">
    <citation type="submission" date="2014-09" db="EMBL/GenBank/DDBJ databases">
        <authorList>
            <person name="Gomez-Valero L."/>
        </authorList>
    </citation>
    <scope>NUCLEOTIDE SEQUENCE [LARGE SCALE GENOMIC DNA]</scope>
    <source>
        <strain evidence="14">ATCC35250</strain>
    </source>
</reference>
<dbReference type="KEGG" id="lha:LHA_0413"/>
<evidence type="ECO:0000313" key="14">
    <source>
        <dbReference type="Proteomes" id="UP000032803"/>
    </source>
</evidence>
<comment type="cofactor">
    <cofactor evidence="9">
        <name>Mg(2+)</name>
        <dbReference type="ChEBI" id="CHEBI:18420"/>
    </cofactor>
    <text evidence="9">Binds 1 Mg(2+) ion per subunit.</text>
</comment>
<accession>A0A0A8UKX5</accession>
<dbReference type="CDD" id="cd00564">
    <property type="entry name" value="TMP_TenI"/>
    <property type="match status" value="1"/>
</dbReference>
<dbReference type="RefSeq" id="WP_045105039.1">
    <property type="nucleotide sequence ID" value="NZ_LN681225.1"/>
</dbReference>
<dbReference type="EC" id="2.5.1.3" evidence="9"/>
<dbReference type="PANTHER" id="PTHR20857:SF23">
    <property type="entry name" value="THIAMINE BIOSYNTHETIC BIFUNCTIONAL ENZYME"/>
    <property type="match status" value="1"/>
</dbReference>
<comment type="catalytic activity">
    <reaction evidence="7 9 10">
        <text>2-(2-carboxy-4-methylthiazol-5-yl)ethyl phosphate + 4-amino-2-methyl-5-(diphosphooxymethyl)pyrimidine + 2 H(+) = thiamine phosphate + CO2 + diphosphate</text>
        <dbReference type="Rhea" id="RHEA:47848"/>
        <dbReference type="ChEBI" id="CHEBI:15378"/>
        <dbReference type="ChEBI" id="CHEBI:16526"/>
        <dbReference type="ChEBI" id="CHEBI:33019"/>
        <dbReference type="ChEBI" id="CHEBI:37575"/>
        <dbReference type="ChEBI" id="CHEBI:57841"/>
        <dbReference type="ChEBI" id="CHEBI:62890"/>
        <dbReference type="EC" id="2.5.1.3"/>
    </reaction>
</comment>
<keyword evidence="14" id="KW-1185">Reference proteome</keyword>
<dbReference type="GO" id="GO:0009229">
    <property type="term" value="P:thiamine diphosphate biosynthetic process"/>
    <property type="evidence" value="ECO:0007669"/>
    <property type="project" value="UniProtKB-UniRule"/>
</dbReference>
<gene>
    <name evidence="9 13" type="primary">thiE</name>
    <name evidence="13" type="ORF">LHA_0413</name>
</gene>
<dbReference type="AlphaFoldDB" id="A0A0A8UKX5"/>
<feature type="binding site" evidence="9">
    <location>
        <position position="168"/>
    </location>
    <ligand>
        <name>2-[(2R,5Z)-2-carboxy-4-methylthiazol-5(2H)-ylidene]ethyl phosphate</name>
        <dbReference type="ChEBI" id="CHEBI:62899"/>
    </ligand>
</feature>
<dbReference type="GO" id="GO:0000287">
    <property type="term" value="F:magnesium ion binding"/>
    <property type="evidence" value="ECO:0007669"/>
    <property type="project" value="UniProtKB-UniRule"/>
</dbReference>
<feature type="domain" description="Thiamine phosphate synthase/TenI" evidence="12">
    <location>
        <begin position="9"/>
        <end position="191"/>
    </location>
</feature>
<dbReference type="Proteomes" id="UP000032803">
    <property type="component" value="Chromosome I"/>
</dbReference>
<evidence type="ECO:0000256" key="9">
    <source>
        <dbReference type="HAMAP-Rule" id="MF_00097"/>
    </source>
</evidence>
<evidence type="ECO:0000256" key="4">
    <source>
        <dbReference type="ARBA" id="ARBA00022842"/>
    </source>
</evidence>
<evidence type="ECO:0000256" key="11">
    <source>
        <dbReference type="RuleBase" id="RU004253"/>
    </source>
</evidence>
<evidence type="ECO:0000256" key="8">
    <source>
        <dbReference type="ARBA" id="ARBA00047883"/>
    </source>
</evidence>
<feature type="binding site" evidence="9">
    <location>
        <begin position="40"/>
        <end position="44"/>
    </location>
    <ligand>
        <name>4-amino-2-methyl-5-(diphosphooxymethyl)pyrimidine</name>
        <dbReference type="ChEBI" id="CHEBI:57841"/>
    </ligand>
</feature>
<dbReference type="HOGENOM" id="CLU_018272_3_2_6"/>
<evidence type="ECO:0000256" key="3">
    <source>
        <dbReference type="ARBA" id="ARBA00022723"/>
    </source>
</evidence>
<dbReference type="InterPro" id="IPR013785">
    <property type="entry name" value="Aldolase_TIM"/>
</dbReference>
<comment type="pathway">
    <text evidence="1 9 11">Cofactor biosynthesis; thiamine diphosphate biosynthesis; thiamine phosphate from 4-amino-2-methyl-5-diphosphomethylpyrimidine and 4-methyl-5-(2-phosphoethyl)-thiazole: step 1/1.</text>
</comment>
<proteinExistence type="inferred from homology"/>
<comment type="caution">
    <text evidence="9">Lacks conserved residue(s) required for the propagation of feature annotation.</text>
</comment>
<evidence type="ECO:0000256" key="10">
    <source>
        <dbReference type="RuleBase" id="RU003826"/>
    </source>
</evidence>
<evidence type="ECO:0000256" key="5">
    <source>
        <dbReference type="ARBA" id="ARBA00022977"/>
    </source>
</evidence>
<dbReference type="GO" id="GO:0005737">
    <property type="term" value="C:cytoplasm"/>
    <property type="evidence" value="ECO:0007669"/>
    <property type="project" value="TreeGrafter"/>
</dbReference>
<dbReference type="InterPro" id="IPR036206">
    <property type="entry name" value="ThiamineP_synth_sf"/>
</dbReference>
<comment type="function">
    <text evidence="9">Condenses 4-methyl-5-(beta-hydroxyethyl)thiazole monophosphate (THZ-P) and 2-methyl-4-amino-5-hydroxymethyl pyrimidine pyrophosphate (HMP-PP) to form thiamine monophosphate (TMP).</text>
</comment>
<dbReference type="PATRIC" id="fig|449.7.peg.400"/>
<dbReference type="UniPathway" id="UPA00060">
    <property type="reaction ID" value="UER00141"/>
</dbReference>
<dbReference type="STRING" id="449.LHA_0413"/>
<evidence type="ECO:0000313" key="13">
    <source>
        <dbReference type="EMBL" id="CEK09515.1"/>
    </source>
</evidence>
<keyword evidence="5 9" id="KW-0784">Thiamine biosynthesis</keyword>
<feature type="binding site" evidence="9">
    <location>
        <position position="72"/>
    </location>
    <ligand>
        <name>4-amino-2-methyl-5-(diphosphooxymethyl)pyrimidine</name>
        <dbReference type="ChEBI" id="CHEBI:57841"/>
    </ligand>
</feature>
<evidence type="ECO:0000256" key="7">
    <source>
        <dbReference type="ARBA" id="ARBA00047851"/>
    </source>
</evidence>
<dbReference type="HAMAP" id="MF_00097">
    <property type="entry name" value="TMP_synthase"/>
    <property type="match status" value="1"/>
</dbReference>
<feature type="binding site" evidence="9">
    <location>
        <position position="140"/>
    </location>
    <ligand>
        <name>4-amino-2-methyl-5-(diphosphooxymethyl)pyrimidine</name>
        <dbReference type="ChEBI" id="CHEBI:57841"/>
    </ligand>
</feature>
<protein>
    <recommendedName>
        <fullName evidence="9">Thiamine-phosphate synthase</fullName>
        <shortName evidence="9">TP synthase</shortName>
        <shortName evidence="9">TPS</shortName>
        <ecNumber evidence="9">2.5.1.3</ecNumber>
    </recommendedName>
    <alternativeName>
        <fullName evidence="9">Thiamine-phosphate pyrophosphorylase</fullName>
        <shortName evidence="9">TMP pyrophosphorylase</shortName>
        <shortName evidence="9">TMP-PPase</shortName>
    </alternativeName>
</protein>
<dbReference type="Pfam" id="PF02581">
    <property type="entry name" value="TMP-TENI"/>
    <property type="match status" value="1"/>
</dbReference>
<organism evidence="13 14">
    <name type="scientific">Legionella hackeliae</name>
    <dbReference type="NCBI Taxonomy" id="449"/>
    <lineage>
        <taxon>Bacteria</taxon>
        <taxon>Pseudomonadati</taxon>
        <taxon>Pseudomonadota</taxon>
        <taxon>Gammaproteobacteria</taxon>
        <taxon>Legionellales</taxon>
        <taxon>Legionellaceae</taxon>
        <taxon>Legionella</taxon>
    </lineage>
</organism>
<keyword evidence="3 9" id="KW-0479">Metal-binding</keyword>
<dbReference type="GO" id="GO:0004789">
    <property type="term" value="F:thiamine-phosphate diphosphorylase activity"/>
    <property type="evidence" value="ECO:0007669"/>
    <property type="project" value="UniProtKB-UniRule"/>
</dbReference>
<comment type="similarity">
    <text evidence="9 10">Belongs to the thiamine-phosphate synthase family.</text>
</comment>
<feature type="binding site" evidence="9">
    <location>
        <position position="111"/>
    </location>
    <ligand>
        <name>4-amino-2-methyl-5-(diphosphooxymethyl)pyrimidine</name>
        <dbReference type="ChEBI" id="CHEBI:57841"/>
    </ligand>
</feature>
<comment type="catalytic activity">
    <reaction evidence="6 9 10">
        <text>4-methyl-5-(2-phosphooxyethyl)-thiazole + 4-amino-2-methyl-5-(diphosphooxymethyl)pyrimidine + H(+) = thiamine phosphate + diphosphate</text>
        <dbReference type="Rhea" id="RHEA:22328"/>
        <dbReference type="ChEBI" id="CHEBI:15378"/>
        <dbReference type="ChEBI" id="CHEBI:33019"/>
        <dbReference type="ChEBI" id="CHEBI:37575"/>
        <dbReference type="ChEBI" id="CHEBI:57841"/>
        <dbReference type="ChEBI" id="CHEBI:58296"/>
        <dbReference type="EC" id="2.5.1.3"/>
    </reaction>
</comment>
<feature type="binding site" evidence="9">
    <location>
        <position position="92"/>
    </location>
    <ligand>
        <name>Mg(2+)</name>
        <dbReference type="ChEBI" id="CHEBI:18420"/>
    </ligand>
</feature>
<dbReference type="NCBIfam" id="TIGR00693">
    <property type="entry name" value="thiE"/>
    <property type="match status" value="1"/>
</dbReference>
<dbReference type="InterPro" id="IPR034291">
    <property type="entry name" value="TMP_synthase"/>
</dbReference>
<dbReference type="GO" id="GO:0009228">
    <property type="term" value="P:thiamine biosynthetic process"/>
    <property type="evidence" value="ECO:0007669"/>
    <property type="project" value="UniProtKB-KW"/>
</dbReference>
<dbReference type="EMBL" id="LN681225">
    <property type="protein sequence ID" value="CEK09515.1"/>
    <property type="molecule type" value="Genomic_DNA"/>
</dbReference>
<dbReference type="InterPro" id="IPR022998">
    <property type="entry name" value="ThiamineP_synth_TenI"/>
</dbReference>
<keyword evidence="4 9" id="KW-0460">Magnesium</keyword>
<dbReference type="PANTHER" id="PTHR20857">
    <property type="entry name" value="THIAMINE-PHOSPHATE PYROPHOSPHORYLASE"/>
    <property type="match status" value="1"/>
</dbReference>
<dbReference type="Gene3D" id="3.20.20.70">
    <property type="entry name" value="Aldolase class I"/>
    <property type="match status" value="1"/>
</dbReference>
<evidence type="ECO:0000256" key="2">
    <source>
        <dbReference type="ARBA" id="ARBA00022679"/>
    </source>
</evidence>
<dbReference type="SUPFAM" id="SSF51391">
    <property type="entry name" value="Thiamin phosphate synthase"/>
    <property type="match status" value="1"/>
</dbReference>